<dbReference type="Gene3D" id="3.30.420.10">
    <property type="entry name" value="Ribonuclease H-like superfamily/Ribonuclease H"/>
    <property type="match status" value="1"/>
</dbReference>
<reference evidence="2" key="1">
    <citation type="submission" date="2018-05" db="EMBL/GenBank/DDBJ databases">
        <title>Draft genome of Mucuna pruriens seed.</title>
        <authorList>
            <person name="Nnadi N.E."/>
            <person name="Vos R."/>
            <person name="Hasami M.H."/>
            <person name="Devisetty U.K."/>
            <person name="Aguiy J.C."/>
        </authorList>
    </citation>
    <scope>NUCLEOTIDE SEQUENCE [LARGE SCALE GENOMIC DNA]</scope>
    <source>
        <strain evidence="2">JCA_2017</strain>
    </source>
</reference>
<feature type="non-terminal residue" evidence="2">
    <location>
        <position position="1"/>
    </location>
</feature>
<feature type="domain" description="Integrase catalytic" evidence="1">
    <location>
        <begin position="76"/>
        <end position="234"/>
    </location>
</feature>
<dbReference type="EMBL" id="QJKJ01004469">
    <property type="protein sequence ID" value="RDX94037.1"/>
    <property type="molecule type" value="Genomic_DNA"/>
</dbReference>
<organism evidence="2 3">
    <name type="scientific">Mucuna pruriens</name>
    <name type="common">Velvet bean</name>
    <name type="synonym">Dolichos pruriens</name>
    <dbReference type="NCBI Taxonomy" id="157652"/>
    <lineage>
        <taxon>Eukaryota</taxon>
        <taxon>Viridiplantae</taxon>
        <taxon>Streptophyta</taxon>
        <taxon>Embryophyta</taxon>
        <taxon>Tracheophyta</taxon>
        <taxon>Spermatophyta</taxon>
        <taxon>Magnoliopsida</taxon>
        <taxon>eudicotyledons</taxon>
        <taxon>Gunneridae</taxon>
        <taxon>Pentapetalae</taxon>
        <taxon>rosids</taxon>
        <taxon>fabids</taxon>
        <taxon>Fabales</taxon>
        <taxon>Fabaceae</taxon>
        <taxon>Papilionoideae</taxon>
        <taxon>50 kb inversion clade</taxon>
        <taxon>NPAAA clade</taxon>
        <taxon>indigoferoid/millettioid clade</taxon>
        <taxon>Phaseoleae</taxon>
        <taxon>Mucuna</taxon>
    </lineage>
</organism>
<gene>
    <name evidence="2" type="ORF">CR513_23626</name>
</gene>
<dbReference type="OrthoDB" id="1224057at2759"/>
<dbReference type="Proteomes" id="UP000257109">
    <property type="component" value="Unassembled WGS sequence"/>
</dbReference>
<dbReference type="SUPFAM" id="SSF53098">
    <property type="entry name" value="Ribonuclease H-like"/>
    <property type="match status" value="1"/>
</dbReference>
<proteinExistence type="predicted"/>
<keyword evidence="3" id="KW-1185">Reference proteome</keyword>
<sequence>MFEVNRKSNAVILRTRHQVVPTYYQVVEGEADGKPWYHDIRNYLKNKEYLSGAIENNKRTLRRMAMGYLLNGDVLYKRSPDMTLLRCVDTQEAKEILEEIYEGVFGTHASGPKVASYPSVTRNVVVKFIKKNIVCRYDIPSYVITDNGTNLNNKMMTELWEQFKIRHHNSTHYRPKVNGAVESANKNIKKIVQKMVVTYKDWHETLPFALHGYRTTIRTSTGATTYSMCMARRQSYLLK</sequence>
<evidence type="ECO:0000313" key="3">
    <source>
        <dbReference type="Proteomes" id="UP000257109"/>
    </source>
</evidence>
<dbReference type="PANTHER" id="PTHR48475">
    <property type="entry name" value="RIBONUCLEASE H"/>
    <property type="match status" value="1"/>
</dbReference>
<dbReference type="PROSITE" id="PS50994">
    <property type="entry name" value="INTEGRASE"/>
    <property type="match status" value="1"/>
</dbReference>
<accession>A0A371GU15</accession>
<dbReference type="PANTHER" id="PTHR48475:SF1">
    <property type="entry name" value="RNASE H TYPE-1 DOMAIN-CONTAINING PROTEIN"/>
    <property type="match status" value="1"/>
</dbReference>
<dbReference type="AlphaFoldDB" id="A0A371GU15"/>
<dbReference type="InterPro" id="IPR001584">
    <property type="entry name" value="Integrase_cat-core"/>
</dbReference>
<dbReference type="InterPro" id="IPR012337">
    <property type="entry name" value="RNaseH-like_sf"/>
</dbReference>
<dbReference type="GO" id="GO:0015074">
    <property type="term" value="P:DNA integration"/>
    <property type="evidence" value="ECO:0007669"/>
    <property type="project" value="InterPro"/>
</dbReference>
<dbReference type="InterPro" id="IPR036397">
    <property type="entry name" value="RNaseH_sf"/>
</dbReference>
<dbReference type="GO" id="GO:0003676">
    <property type="term" value="F:nucleic acid binding"/>
    <property type="evidence" value="ECO:0007669"/>
    <property type="project" value="InterPro"/>
</dbReference>
<name>A0A371GU15_MUCPR</name>
<evidence type="ECO:0000259" key="1">
    <source>
        <dbReference type="PROSITE" id="PS50994"/>
    </source>
</evidence>
<evidence type="ECO:0000313" key="2">
    <source>
        <dbReference type="EMBL" id="RDX94037.1"/>
    </source>
</evidence>
<comment type="caution">
    <text evidence="2">The sequence shown here is derived from an EMBL/GenBank/DDBJ whole genome shotgun (WGS) entry which is preliminary data.</text>
</comment>
<protein>
    <recommendedName>
        <fullName evidence="1">Integrase catalytic domain-containing protein</fullName>
    </recommendedName>
</protein>